<reference evidence="3" key="1">
    <citation type="journal article" date="2019" name="Int. J. Syst. Evol. Microbiol.">
        <title>The Global Catalogue of Microorganisms (GCM) 10K type strain sequencing project: providing services to taxonomists for standard genome sequencing and annotation.</title>
        <authorList>
            <consortium name="The Broad Institute Genomics Platform"/>
            <consortium name="The Broad Institute Genome Sequencing Center for Infectious Disease"/>
            <person name="Wu L."/>
            <person name="Ma J."/>
        </authorList>
    </citation>
    <scope>NUCLEOTIDE SEQUENCE [LARGE SCALE GENOMIC DNA]</scope>
    <source>
        <strain evidence="3">KCTC 23984</strain>
    </source>
</reference>
<accession>A0ABW6BXQ8</accession>
<gene>
    <name evidence="2" type="ORF">ACFS7Z_19725</name>
</gene>
<dbReference type="EMBL" id="JBHUOX010000018">
    <property type="protein sequence ID" value="MFD3002610.1"/>
    <property type="molecule type" value="Genomic_DNA"/>
</dbReference>
<organism evidence="2 3">
    <name type="scientific">Pontibacter toksunensis</name>
    <dbReference type="NCBI Taxonomy" id="1332631"/>
    <lineage>
        <taxon>Bacteria</taxon>
        <taxon>Pseudomonadati</taxon>
        <taxon>Bacteroidota</taxon>
        <taxon>Cytophagia</taxon>
        <taxon>Cytophagales</taxon>
        <taxon>Hymenobacteraceae</taxon>
        <taxon>Pontibacter</taxon>
    </lineage>
</organism>
<evidence type="ECO:0008006" key="4">
    <source>
        <dbReference type="Google" id="ProtNLM"/>
    </source>
</evidence>
<sequence length="400" mass="45756">MNFEFYRSFRFILLALFISLSVNAFGQQLEQRRDDIYKFPEQILEDLENDTVKYYTKAAHEFSFIGDYKKALLYADIGRPQFATLTPEQIKYFKSFKPVGANQFLKEKAQEEQIIIINEGHHLPLHRVFTHSLLQDLYEAGFRYFGAETLSHTDKELNQRGYPVFSSGFYTKEPQYGELVRAALSIGFKVFAYEGESGGREREIEQAENIARVLQKDPEAKILVHVGYDHIREDSALHVWEKAMAGRLDEITGINPFTVNQEILTEKSRPELENPYLKLASVTEPTIYVNADGDGFAGPPGFGAYDVRVFHPKTSYIHGRPDWMFTLGRKPVFINKRIKVNYPVLVFAYKAGEDISQAIPVDVIELKSKQDKKALALKKGKYSILVLDKNGGQQTVSIKD</sequence>
<name>A0ABW6BXQ8_9BACT</name>
<keyword evidence="1" id="KW-0732">Signal</keyword>
<keyword evidence="3" id="KW-1185">Reference proteome</keyword>
<evidence type="ECO:0000313" key="2">
    <source>
        <dbReference type="EMBL" id="MFD3002610.1"/>
    </source>
</evidence>
<evidence type="ECO:0000256" key="1">
    <source>
        <dbReference type="SAM" id="SignalP"/>
    </source>
</evidence>
<comment type="caution">
    <text evidence="2">The sequence shown here is derived from an EMBL/GenBank/DDBJ whole genome shotgun (WGS) entry which is preliminary data.</text>
</comment>
<feature type="signal peptide" evidence="1">
    <location>
        <begin position="1"/>
        <end position="24"/>
    </location>
</feature>
<dbReference type="Proteomes" id="UP001597641">
    <property type="component" value="Unassembled WGS sequence"/>
</dbReference>
<proteinExistence type="predicted"/>
<dbReference type="RefSeq" id="WP_377488331.1">
    <property type="nucleotide sequence ID" value="NZ_JBHUOX010000018.1"/>
</dbReference>
<feature type="chain" id="PRO_5047266888" description="Polysaccharide deacetylase" evidence="1">
    <location>
        <begin position="25"/>
        <end position="400"/>
    </location>
</feature>
<evidence type="ECO:0000313" key="3">
    <source>
        <dbReference type="Proteomes" id="UP001597641"/>
    </source>
</evidence>
<protein>
    <recommendedName>
        <fullName evidence="4">Polysaccharide deacetylase</fullName>
    </recommendedName>
</protein>